<name>A0A3B1CLV8_9ZZZZ</name>
<dbReference type="Gene3D" id="3.40.50.300">
    <property type="entry name" value="P-loop containing nucleotide triphosphate hydrolases"/>
    <property type="match status" value="1"/>
</dbReference>
<dbReference type="NCBIfam" id="TIGR00231">
    <property type="entry name" value="small_GTP"/>
    <property type="match status" value="1"/>
</dbReference>
<dbReference type="InterPro" id="IPR027417">
    <property type="entry name" value="P-loop_NTPase"/>
</dbReference>
<feature type="compositionally biased region" description="Low complexity" evidence="6">
    <location>
        <begin position="65"/>
        <end position="80"/>
    </location>
</feature>
<dbReference type="FunFam" id="2.40.30.10:FF:000008">
    <property type="entry name" value="Translation initiation factor IF-2"/>
    <property type="match status" value="1"/>
</dbReference>
<reference evidence="8" key="1">
    <citation type="submission" date="2018-06" db="EMBL/GenBank/DDBJ databases">
        <authorList>
            <person name="Zhirakovskaya E."/>
        </authorList>
    </citation>
    <scope>NUCLEOTIDE SEQUENCE</scope>
</reference>
<evidence type="ECO:0000313" key="8">
    <source>
        <dbReference type="EMBL" id="VAX24964.1"/>
    </source>
</evidence>
<feature type="compositionally biased region" description="Basic residues" evidence="6">
    <location>
        <begin position="191"/>
        <end position="203"/>
    </location>
</feature>
<dbReference type="FunFam" id="3.40.50.10050:FF:000001">
    <property type="entry name" value="Translation initiation factor IF-2"/>
    <property type="match status" value="1"/>
</dbReference>
<dbReference type="Gene3D" id="3.40.50.10050">
    <property type="entry name" value="Translation initiation factor IF- 2, domain 3"/>
    <property type="match status" value="1"/>
</dbReference>
<dbReference type="InterPro" id="IPR023115">
    <property type="entry name" value="TIF_IF2_dom3"/>
</dbReference>
<dbReference type="SUPFAM" id="SSF52156">
    <property type="entry name" value="Initiation factor IF2/eIF5b, domain 3"/>
    <property type="match status" value="1"/>
</dbReference>
<dbReference type="InterPro" id="IPR000178">
    <property type="entry name" value="TF_IF2_bacterial-like"/>
</dbReference>
<dbReference type="Gene3D" id="1.10.10.2480">
    <property type="match status" value="1"/>
</dbReference>
<dbReference type="Pfam" id="PF00009">
    <property type="entry name" value="GTP_EFTU"/>
    <property type="match status" value="1"/>
</dbReference>
<dbReference type="InterPro" id="IPR015760">
    <property type="entry name" value="TIF_IF2"/>
</dbReference>
<dbReference type="FunFam" id="2.40.30.10:FF:000007">
    <property type="entry name" value="Translation initiation factor IF-2"/>
    <property type="match status" value="1"/>
</dbReference>
<dbReference type="CDD" id="cd03702">
    <property type="entry name" value="IF2_mtIF2_II"/>
    <property type="match status" value="1"/>
</dbReference>
<dbReference type="AlphaFoldDB" id="A0A3B1CLV8"/>
<dbReference type="Pfam" id="PF11987">
    <property type="entry name" value="IF-2"/>
    <property type="match status" value="1"/>
</dbReference>
<dbReference type="PROSITE" id="PS01176">
    <property type="entry name" value="IF2"/>
    <property type="match status" value="1"/>
</dbReference>
<evidence type="ECO:0000256" key="6">
    <source>
        <dbReference type="SAM" id="MobiDB-lite"/>
    </source>
</evidence>
<evidence type="ECO:0000256" key="3">
    <source>
        <dbReference type="ARBA" id="ARBA00022741"/>
    </source>
</evidence>
<dbReference type="GO" id="GO:0003743">
    <property type="term" value="F:translation initiation factor activity"/>
    <property type="evidence" value="ECO:0007669"/>
    <property type="project" value="UniProtKB-KW"/>
</dbReference>
<feature type="compositionally biased region" description="Basic and acidic residues" evidence="6">
    <location>
        <begin position="224"/>
        <end position="236"/>
    </location>
</feature>
<comment type="similarity">
    <text evidence="1">Belongs to the TRAFAC class translation factor GTPase superfamily. Classic translation factor GTPase family. IF-2 subfamily.</text>
</comment>
<dbReference type="GO" id="GO:0005525">
    <property type="term" value="F:GTP binding"/>
    <property type="evidence" value="ECO:0007669"/>
    <property type="project" value="UniProtKB-KW"/>
</dbReference>
<evidence type="ECO:0000256" key="2">
    <source>
        <dbReference type="ARBA" id="ARBA00022540"/>
    </source>
</evidence>
<dbReference type="GO" id="GO:0005829">
    <property type="term" value="C:cytosol"/>
    <property type="evidence" value="ECO:0007669"/>
    <property type="project" value="TreeGrafter"/>
</dbReference>
<accession>A0A3B1CLV8</accession>
<dbReference type="SUPFAM" id="SSF52540">
    <property type="entry name" value="P-loop containing nucleoside triphosphate hydrolases"/>
    <property type="match status" value="1"/>
</dbReference>
<dbReference type="InterPro" id="IPR036925">
    <property type="entry name" value="TIF_IF2_dom3_sf"/>
</dbReference>
<keyword evidence="2 8" id="KW-0396">Initiation factor</keyword>
<evidence type="ECO:0000259" key="7">
    <source>
        <dbReference type="PROSITE" id="PS51722"/>
    </source>
</evidence>
<dbReference type="InterPro" id="IPR053905">
    <property type="entry name" value="EF-G-like_DII"/>
</dbReference>
<dbReference type="PROSITE" id="PS51722">
    <property type="entry name" value="G_TR_2"/>
    <property type="match status" value="1"/>
</dbReference>
<dbReference type="GO" id="GO:0003924">
    <property type="term" value="F:GTPase activity"/>
    <property type="evidence" value="ECO:0007669"/>
    <property type="project" value="InterPro"/>
</dbReference>
<protein>
    <submittedName>
        <fullName evidence="8">Translation initiation factor 2</fullName>
    </submittedName>
</protein>
<proteinExistence type="inferred from homology"/>
<dbReference type="PANTHER" id="PTHR43381">
    <property type="entry name" value="TRANSLATION INITIATION FACTOR IF-2-RELATED"/>
    <property type="match status" value="1"/>
</dbReference>
<dbReference type="NCBIfam" id="TIGR00487">
    <property type="entry name" value="IF-2"/>
    <property type="match status" value="1"/>
</dbReference>
<dbReference type="Pfam" id="PF04760">
    <property type="entry name" value="IF2_N"/>
    <property type="match status" value="2"/>
</dbReference>
<feature type="compositionally biased region" description="Basic and acidic residues" evidence="6">
    <location>
        <begin position="174"/>
        <end position="190"/>
    </location>
</feature>
<dbReference type="HAMAP" id="MF_00100_B">
    <property type="entry name" value="IF_2_B"/>
    <property type="match status" value="1"/>
</dbReference>
<sequence length="838" mass="91665">MSGVRIYELAKEYGVPNKALIDMLGGMGYPVKSHSSSIDMHLADRLRRQIKQKGLEKPRPKKPAKATAKTTAKGAAPKTAKPAKKAATKKAETPAKIAVDKKAPAPAQAPAQKPVVKKTEAKPKTAASKQTAPEKTVKIKKKVARLPLFTDVVEEKPRHKPATSRKAPAQAEPAKAKTPADRPVQKELKTKKPFAVKKGRFQKGKQETKRPAHGTASKETSKKRREDDAVSRKVDEEERELQMLIEEEERAKREVESRRIVIDEATTVREFAEKVHLGVNEIIGKLIGKGFMATLNQTIDADMAKEMASELGFEIKMLEEKEQDIKSVEEEDIDKLITRPPVVTIMGHVDHGKTSLLDTIRKTKVTEGEAGGITQRVGAYRVELPKGTVVFLDTPGHEAFTAMRARGVSVTDIVILVVAADDGVMPQTIEAIHHARAANVPVLVAINKIDKPGADPDRIRQDLSGHQLVSEKWGGDTIFCEVSAKSGVGIDNLLEMILLQAEILELKANPDRMAAGAIIESKLDKGRGPVATVLVHKGTLKVGDAFVTGSLYGRVRAIIDDQGQRKDSAGPSMPVEILGFSGVPDAGESFIVYENERKAHQIALKRQDAERVKGLTTRGHVRLENLHAQITKGNIKDLNIIIKADAQGSIEAVQKALDDIKIETVRINVLHGAVGGITETDISLATASDAIVIGFNVRPTEKANDLANEEEVDVRLYRVIYQAIDDIKSALVGMLEPVYKEIVTGRAEVRQTYNISKVGAIAGCYVTSGKATRNSSARLIRDDMVIHTGKITSLKRFKDDAKEVANGYECGIGLEKYNDIKLQDVIEMFKVEEVERQN</sequence>
<dbReference type="CDD" id="cd01887">
    <property type="entry name" value="IF2_eIF5B"/>
    <property type="match status" value="1"/>
</dbReference>
<dbReference type="FunFam" id="3.40.50.300:FF:000019">
    <property type="entry name" value="Translation initiation factor IF-2"/>
    <property type="match status" value="1"/>
</dbReference>
<dbReference type="Gene3D" id="2.40.30.10">
    <property type="entry name" value="Translation factors"/>
    <property type="match status" value="2"/>
</dbReference>
<dbReference type="InterPro" id="IPR044145">
    <property type="entry name" value="IF2_II"/>
</dbReference>
<feature type="domain" description="Tr-type G" evidence="7">
    <location>
        <begin position="338"/>
        <end position="505"/>
    </location>
</feature>
<organism evidence="8">
    <name type="scientific">hydrothermal vent metagenome</name>
    <dbReference type="NCBI Taxonomy" id="652676"/>
    <lineage>
        <taxon>unclassified sequences</taxon>
        <taxon>metagenomes</taxon>
        <taxon>ecological metagenomes</taxon>
    </lineage>
</organism>
<dbReference type="CDD" id="cd03692">
    <property type="entry name" value="mtIF2_IVc"/>
    <property type="match status" value="1"/>
</dbReference>
<keyword evidence="3" id="KW-0547">Nucleotide-binding</keyword>
<keyword evidence="4" id="KW-0648">Protein biosynthesis</keyword>
<feature type="compositionally biased region" description="Basic and acidic residues" evidence="6">
    <location>
        <begin position="89"/>
        <end position="103"/>
    </location>
</feature>
<gene>
    <name evidence="8" type="ORF">MNBD_NITROSPINAE03-101</name>
</gene>
<evidence type="ECO:0000256" key="5">
    <source>
        <dbReference type="ARBA" id="ARBA00023134"/>
    </source>
</evidence>
<keyword evidence="5" id="KW-0342">GTP-binding</keyword>
<dbReference type="Pfam" id="PF22042">
    <property type="entry name" value="EF-G_D2"/>
    <property type="match status" value="1"/>
</dbReference>
<dbReference type="EMBL" id="UOGB01000310">
    <property type="protein sequence ID" value="VAX24964.1"/>
    <property type="molecule type" value="Genomic_DNA"/>
</dbReference>
<dbReference type="PANTHER" id="PTHR43381:SF5">
    <property type="entry name" value="TR-TYPE G DOMAIN-CONTAINING PROTEIN"/>
    <property type="match status" value="1"/>
</dbReference>
<feature type="compositionally biased region" description="Low complexity" evidence="6">
    <location>
        <begin position="104"/>
        <end position="114"/>
    </location>
</feature>
<dbReference type="InterPro" id="IPR006847">
    <property type="entry name" value="IF2_N"/>
</dbReference>
<dbReference type="InterPro" id="IPR009000">
    <property type="entry name" value="Transl_B-barrel_sf"/>
</dbReference>
<dbReference type="SUPFAM" id="SSF50447">
    <property type="entry name" value="Translation proteins"/>
    <property type="match status" value="2"/>
</dbReference>
<feature type="region of interest" description="Disordered" evidence="6">
    <location>
        <begin position="50"/>
        <end position="238"/>
    </location>
</feature>
<evidence type="ECO:0000256" key="1">
    <source>
        <dbReference type="ARBA" id="ARBA00007733"/>
    </source>
</evidence>
<dbReference type="InterPro" id="IPR000795">
    <property type="entry name" value="T_Tr_GTP-bd_dom"/>
</dbReference>
<dbReference type="InterPro" id="IPR005225">
    <property type="entry name" value="Small_GTP-bd"/>
</dbReference>
<evidence type="ECO:0000256" key="4">
    <source>
        <dbReference type="ARBA" id="ARBA00022917"/>
    </source>
</evidence>